<evidence type="ECO:0000313" key="8">
    <source>
        <dbReference type="EMBL" id="PXF45648.1"/>
    </source>
</evidence>
<dbReference type="EMBL" id="NBIV01000055">
    <property type="protein sequence ID" value="PXF45648.1"/>
    <property type="molecule type" value="Genomic_DNA"/>
</dbReference>
<feature type="compositionally biased region" description="Basic and acidic residues" evidence="6">
    <location>
        <begin position="366"/>
        <end position="395"/>
    </location>
</feature>
<dbReference type="InterPro" id="IPR012337">
    <property type="entry name" value="RNaseH-like_sf"/>
</dbReference>
<keyword evidence="3 5" id="KW-0863">Zinc-finger</keyword>
<feature type="domain" description="C3H1-type" evidence="7">
    <location>
        <begin position="289"/>
        <end position="316"/>
    </location>
</feature>
<keyword evidence="4 5" id="KW-0862">Zinc</keyword>
<feature type="zinc finger region" description="C3H1-type" evidence="5">
    <location>
        <begin position="289"/>
        <end position="316"/>
    </location>
</feature>
<dbReference type="InterPro" id="IPR006941">
    <property type="entry name" value="RNase_CAF1"/>
</dbReference>
<keyword evidence="2 5" id="KW-0479">Metal-binding</keyword>
<dbReference type="SUPFAM" id="SSF90229">
    <property type="entry name" value="CCCH zinc finger"/>
    <property type="match status" value="1"/>
</dbReference>
<dbReference type="PROSITE" id="PS50103">
    <property type="entry name" value="ZF_C3H1"/>
    <property type="match status" value="1"/>
</dbReference>
<evidence type="ECO:0000256" key="2">
    <source>
        <dbReference type="ARBA" id="ARBA00022723"/>
    </source>
</evidence>
<evidence type="ECO:0000313" key="9">
    <source>
        <dbReference type="Proteomes" id="UP000247409"/>
    </source>
</evidence>
<dbReference type="OrthoDB" id="3940at2759"/>
<gene>
    <name evidence="8" type="ORF">BWQ96_04552</name>
</gene>
<dbReference type="InterPro" id="IPR051181">
    <property type="entry name" value="CAF1_poly(A)_ribonucleases"/>
</dbReference>
<dbReference type="PANTHER" id="PTHR15092:SF37">
    <property type="entry name" value="TARGET OF EGR1 PROTEIN 1"/>
    <property type="match status" value="1"/>
</dbReference>
<evidence type="ECO:0000256" key="5">
    <source>
        <dbReference type="PROSITE-ProRule" id="PRU00723"/>
    </source>
</evidence>
<dbReference type="InterPro" id="IPR000571">
    <property type="entry name" value="Znf_CCCH"/>
</dbReference>
<dbReference type="Gene3D" id="3.30.420.10">
    <property type="entry name" value="Ribonuclease H-like superfamily/Ribonuclease H"/>
    <property type="match status" value="2"/>
</dbReference>
<dbReference type="SUPFAM" id="SSF53098">
    <property type="entry name" value="Ribonuclease H-like"/>
    <property type="match status" value="1"/>
</dbReference>
<organism evidence="8 9">
    <name type="scientific">Gracilariopsis chorda</name>
    <dbReference type="NCBI Taxonomy" id="448386"/>
    <lineage>
        <taxon>Eukaryota</taxon>
        <taxon>Rhodophyta</taxon>
        <taxon>Florideophyceae</taxon>
        <taxon>Rhodymeniophycidae</taxon>
        <taxon>Gracilariales</taxon>
        <taxon>Gracilariaceae</taxon>
        <taxon>Gracilariopsis</taxon>
    </lineage>
</organism>
<feature type="compositionally biased region" description="Polar residues" evidence="6">
    <location>
        <begin position="477"/>
        <end position="493"/>
    </location>
</feature>
<dbReference type="Proteomes" id="UP000247409">
    <property type="component" value="Unassembled WGS sequence"/>
</dbReference>
<proteinExistence type="inferred from homology"/>
<evidence type="ECO:0000256" key="4">
    <source>
        <dbReference type="ARBA" id="ARBA00022833"/>
    </source>
</evidence>
<dbReference type="GO" id="GO:0017069">
    <property type="term" value="F:snRNA binding"/>
    <property type="evidence" value="ECO:0007669"/>
    <property type="project" value="TreeGrafter"/>
</dbReference>
<dbReference type="GO" id="GO:0000175">
    <property type="term" value="F:3'-5'-RNA exonuclease activity"/>
    <property type="evidence" value="ECO:0007669"/>
    <property type="project" value="TreeGrafter"/>
</dbReference>
<evidence type="ECO:0000259" key="7">
    <source>
        <dbReference type="PROSITE" id="PS50103"/>
    </source>
</evidence>
<dbReference type="STRING" id="448386.A0A2V3IU34"/>
<dbReference type="Pfam" id="PF04857">
    <property type="entry name" value="CAF1"/>
    <property type="match status" value="2"/>
</dbReference>
<protein>
    <submittedName>
        <fullName evidence="8">Target of EGR1 protein 1</fullName>
    </submittedName>
</protein>
<comment type="similarity">
    <text evidence="1">Belongs to the CAF1 family.</text>
</comment>
<dbReference type="InterPro" id="IPR036397">
    <property type="entry name" value="RNaseH_sf"/>
</dbReference>
<evidence type="ECO:0000256" key="3">
    <source>
        <dbReference type="ARBA" id="ARBA00022771"/>
    </source>
</evidence>
<dbReference type="AlphaFoldDB" id="A0A2V3IU34"/>
<dbReference type="InterPro" id="IPR036855">
    <property type="entry name" value="Znf_CCCH_sf"/>
</dbReference>
<dbReference type="GO" id="GO:0008270">
    <property type="term" value="F:zinc ion binding"/>
    <property type="evidence" value="ECO:0007669"/>
    <property type="project" value="UniProtKB-KW"/>
</dbReference>
<evidence type="ECO:0000256" key="1">
    <source>
        <dbReference type="ARBA" id="ARBA00008372"/>
    </source>
</evidence>
<dbReference type="PANTHER" id="PTHR15092">
    <property type="entry name" value="POLY A -SPECIFIC RIBONUCLEASE/TARGET OF EGR1, MEMBER 1"/>
    <property type="match status" value="1"/>
</dbReference>
<name>A0A2V3IU34_9FLOR</name>
<keyword evidence="9" id="KW-1185">Reference proteome</keyword>
<feature type="region of interest" description="Disordered" evidence="6">
    <location>
        <begin position="473"/>
        <end position="493"/>
    </location>
</feature>
<comment type="caution">
    <text evidence="8">The sequence shown here is derived from an EMBL/GenBank/DDBJ whole genome shotgun (WGS) entry which is preliminary data.</text>
</comment>
<dbReference type="GO" id="GO:0015030">
    <property type="term" value="C:Cajal body"/>
    <property type="evidence" value="ECO:0007669"/>
    <property type="project" value="TreeGrafter"/>
</dbReference>
<feature type="region of interest" description="Disordered" evidence="6">
    <location>
        <begin position="351"/>
        <end position="421"/>
    </location>
</feature>
<reference evidence="8 9" key="1">
    <citation type="journal article" date="2018" name="Mol. Biol. Evol.">
        <title>Analysis of the draft genome of the red seaweed Gracilariopsis chorda provides insights into genome size evolution in Rhodophyta.</title>
        <authorList>
            <person name="Lee J."/>
            <person name="Yang E.C."/>
            <person name="Graf L."/>
            <person name="Yang J.H."/>
            <person name="Qiu H."/>
            <person name="Zel Zion U."/>
            <person name="Chan C.X."/>
            <person name="Stephens T.G."/>
            <person name="Weber A.P.M."/>
            <person name="Boo G.H."/>
            <person name="Boo S.M."/>
            <person name="Kim K.M."/>
            <person name="Shin Y."/>
            <person name="Jung M."/>
            <person name="Lee S.J."/>
            <person name="Yim H.S."/>
            <person name="Lee J.H."/>
            <person name="Bhattacharya D."/>
            <person name="Yoon H.S."/>
        </authorList>
    </citation>
    <scope>NUCLEOTIDE SEQUENCE [LARGE SCALE GENOMIC DNA]</scope>
    <source>
        <strain evidence="8 9">SKKU-2015</strain>
        <tissue evidence="8">Whole body</tissue>
    </source>
</reference>
<dbReference type="GO" id="GO:0034472">
    <property type="term" value="P:snRNA 3'-end processing"/>
    <property type="evidence" value="ECO:0007669"/>
    <property type="project" value="TreeGrafter"/>
</dbReference>
<evidence type="ECO:0000256" key="6">
    <source>
        <dbReference type="SAM" id="MobiDB-lite"/>
    </source>
</evidence>
<accession>A0A2V3IU34</accession>
<sequence length="493" mass="54335">MRARDEINAVRIVTVTRNGADAAFGSLGARLKRLSPKAFVAIDTEFSGFGSDPALKEDNFQARYAALRNLAHSCGILSIGISVFDAITPDADMPDAADQSSGDDDTPTIRIPTHYSVSTYDFVMFCNTPFSMVADSGQFLVAHGFDFNRMFRSGIPYDRASSETPPEPTEGGNLTWTWGKFPRGLLWRIGHSNVPVVVHNGLFDLVFLFASFQGPLPGTLSGFISALTECLPEGFWDSKVIAASTKERSSFLAYLFAKSVMSGRVSVKNSQGLPSTDKTDPPELNAHVKQDVLCALYSFRGFCPRGVGCPFTHDPFKVLEEEKDGTFPKDSKEAYKRHKAQSKLIKKQRAAMQSDIAKLSKKQKKKLIETSRKRTDVDEGRNPHETSHEQIHSGTEEDVSELENGAHTNSPEYEQGKNERQAHTAGWDAFCTGYVFAAYRESCSTEELDKVKDRIAVPYKPNSLLLAKSQFADLDSLDTNGSSPQDTSAKTLH</sequence>